<evidence type="ECO:0000256" key="2">
    <source>
        <dbReference type="ARBA" id="ARBA00023015"/>
    </source>
</evidence>
<dbReference type="SMART" id="SM00342">
    <property type="entry name" value="HTH_ARAC"/>
    <property type="match status" value="1"/>
</dbReference>
<dbReference type="PANTHER" id="PTHR11019:SF199">
    <property type="entry name" value="HTH-TYPE TRANSCRIPTIONAL REGULATOR NIMR"/>
    <property type="match status" value="1"/>
</dbReference>
<sequence>MSRFSHGADSAPMPRLEEDAFVDPDEVSRPALAVGLSLVTGGFELDFHRHRKAQLFFMVRGEMTCEASNALWLVPPQSALWIPGSTSHRLKGRAPLEVFSLFVEPEAATTLPSECCAVSVSPLLRELLFRAAALPALYPLDGPKTRLVSVLLDELGAAQVEKLRLPMPTDARLRRLVEMITAQPADGATMKEWAQRIGVGERTLNRLLVHETGMSFGRWRQQLHIILALQWLTRGASVQNVALDLGYESASSFVTMFRKALGTSPARYITRRLDLARFRWAPSQPGAAAGAAQGR</sequence>
<dbReference type="eggNOG" id="COG0662">
    <property type="taxonomic scope" value="Bacteria"/>
</dbReference>
<dbReference type="CDD" id="cd06124">
    <property type="entry name" value="cupin_NimR-like_N"/>
    <property type="match status" value="1"/>
</dbReference>
<dbReference type="HOGENOM" id="CLU_000445_87_0_7"/>
<organism evidence="6 7">
    <name type="scientific">Stigmatella aurantiaca (strain DW4/3-1)</name>
    <dbReference type="NCBI Taxonomy" id="378806"/>
    <lineage>
        <taxon>Bacteria</taxon>
        <taxon>Pseudomonadati</taxon>
        <taxon>Myxococcota</taxon>
        <taxon>Myxococcia</taxon>
        <taxon>Myxococcales</taxon>
        <taxon>Cystobacterineae</taxon>
        <taxon>Archangiaceae</taxon>
        <taxon>Stigmatella</taxon>
    </lineage>
</organism>
<dbReference type="Gene3D" id="1.10.10.60">
    <property type="entry name" value="Homeodomain-like"/>
    <property type="match status" value="1"/>
</dbReference>
<evidence type="ECO:0000313" key="7">
    <source>
        <dbReference type="Proteomes" id="UP000001351"/>
    </source>
</evidence>
<accession>E3FT24</accession>
<dbReference type="eggNOG" id="COG2207">
    <property type="taxonomic scope" value="Bacteria"/>
</dbReference>
<evidence type="ECO:0000256" key="1">
    <source>
        <dbReference type="ARBA" id="ARBA00022491"/>
    </source>
</evidence>
<dbReference type="InterPro" id="IPR020449">
    <property type="entry name" value="Tscrpt_reg_AraC-type_HTH"/>
</dbReference>
<evidence type="ECO:0000256" key="4">
    <source>
        <dbReference type="ARBA" id="ARBA00023163"/>
    </source>
</evidence>
<dbReference type="InterPro" id="IPR018060">
    <property type="entry name" value="HTH_AraC"/>
</dbReference>
<dbReference type="STRING" id="378806.STAUR_8079"/>
<dbReference type="KEGG" id="sur:STAUR_8079"/>
<dbReference type="GO" id="GO:0003700">
    <property type="term" value="F:DNA-binding transcription factor activity"/>
    <property type="evidence" value="ECO:0007669"/>
    <property type="project" value="InterPro"/>
</dbReference>
<dbReference type="PANTHER" id="PTHR11019">
    <property type="entry name" value="HTH-TYPE TRANSCRIPTIONAL REGULATOR NIMR"/>
    <property type="match status" value="1"/>
</dbReference>
<dbReference type="InterPro" id="IPR014710">
    <property type="entry name" value="RmlC-like_jellyroll"/>
</dbReference>
<dbReference type="EMBL" id="CP002271">
    <property type="protein sequence ID" value="ADO75834.1"/>
    <property type="molecule type" value="Genomic_DNA"/>
</dbReference>
<dbReference type="Gene3D" id="2.60.120.10">
    <property type="entry name" value="Jelly Rolls"/>
    <property type="match status" value="1"/>
</dbReference>
<dbReference type="FunFam" id="1.10.10.60:FF:000132">
    <property type="entry name" value="AraC family transcriptional regulator"/>
    <property type="match status" value="1"/>
</dbReference>
<evidence type="ECO:0000313" key="6">
    <source>
        <dbReference type="EMBL" id="ADO75834.1"/>
    </source>
</evidence>
<evidence type="ECO:0000256" key="3">
    <source>
        <dbReference type="ARBA" id="ARBA00023125"/>
    </source>
</evidence>
<dbReference type="SUPFAM" id="SSF46689">
    <property type="entry name" value="Homeodomain-like"/>
    <property type="match status" value="1"/>
</dbReference>
<keyword evidence="1" id="KW-0678">Repressor</keyword>
<dbReference type="Proteomes" id="UP000001351">
    <property type="component" value="Chromosome"/>
</dbReference>
<keyword evidence="3" id="KW-0238">DNA-binding</keyword>
<proteinExistence type="predicted"/>
<dbReference type="Pfam" id="PF12833">
    <property type="entry name" value="HTH_18"/>
    <property type="match status" value="1"/>
</dbReference>
<dbReference type="SUPFAM" id="SSF51182">
    <property type="entry name" value="RmlC-like cupins"/>
    <property type="match status" value="1"/>
</dbReference>
<feature type="domain" description="HTH araC/xylS-type" evidence="5">
    <location>
        <begin position="174"/>
        <end position="271"/>
    </location>
</feature>
<dbReference type="AlphaFoldDB" id="E3FT24"/>
<reference evidence="6 7" key="1">
    <citation type="journal article" date="2011" name="Mol. Biol. Evol.">
        <title>Comparative genomic analysis of fruiting body formation in Myxococcales.</title>
        <authorList>
            <person name="Huntley S."/>
            <person name="Hamann N."/>
            <person name="Wegener-Feldbrugge S."/>
            <person name="Treuner-Lange A."/>
            <person name="Kube M."/>
            <person name="Reinhardt R."/>
            <person name="Klages S."/>
            <person name="Muller R."/>
            <person name="Ronning C.M."/>
            <person name="Nierman W.C."/>
            <person name="Sogaard-Andersen L."/>
        </authorList>
    </citation>
    <scope>NUCLEOTIDE SEQUENCE [LARGE SCALE GENOMIC DNA]</scope>
    <source>
        <strain evidence="6 7">DW4/3-1</strain>
    </source>
</reference>
<keyword evidence="7" id="KW-1185">Reference proteome</keyword>
<evidence type="ECO:0000259" key="5">
    <source>
        <dbReference type="PROSITE" id="PS01124"/>
    </source>
</evidence>
<dbReference type="PRINTS" id="PR00032">
    <property type="entry name" value="HTHARAC"/>
</dbReference>
<name>E3FT24_STIAD</name>
<dbReference type="PROSITE" id="PS01124">
    <property type="entry name" value="HTH_ARAC_FAMILY_2"/>
    <property type="match status" value="1"/>
</dbReference>
<dbReference type="InterPro" id="IPR009057">
    <property type="entry name" value="Homeodomain-like_sf"/>
</dbReference>
<keyword evidence="4" id="KW-0804">Transcription</keyword>
<dbReference type="InterPro" id="IPR011051">
    <property type="entry name" value="RmlC_Cupin_sf"/>
</dbReference>
<gene>
    <name evidence="6" type="ordered locus">STAUR_8079</name>
</gene>
<keyword evidence="2" id="KW-0805">Transcription regulation</keyword>
<dbReference type="GO" id="GO:0043565">
    <property type="term" value="F:sequence-specific DNA binding"/>
    <property type="evidence" value="ECO:0007669"/>
    <property type="project" value="InterPro"/>
</dbReference>
<protein>
    <submittedName>
        <fullName evidence="6">Transcriptional regulator, AraC family</fullName>
    </submittedName>
</protein>